<feature type="compositionally biased region" description="Acidic residues" evidence="1">
    <location>
        <begin position="128"/>
        <end position="144"/>
    </location>
</feature>
<sequence>MAPSTTATSSRPTRAVKKKAPASSATSTSAGGRKSQKTATQKATTTAEGTKAPAKRGRKPTSIAVAAATAKGVSPSCAAAAATDLGISAEELAIYNKLTARMTAMNKAQKEAADLEISTRNAQLMAAELEDEMESGSEADEDEAPPAKRPRRMVLDEDEQEMASALTSLPQINSLPEEEVYMSEEEDHEKQNRGSEDEQEEDIDHGDASQDPFQDASNVDSGDWGSLMDNGLQVTSTSNNASENSKAISEDTSSTTPSTRHSTPQSTRRKSSAGGKSSGKITENSFSEKVVLLARAAKDFMRMRFAYGDVFPPTDPAGRATFAWDIIKQSSQSTPALREALKEAAASETTKKDLITFAMYGRNAIMNSIVSKARTKVEGYYQLSGGPQKIKDDVEWLIQDGAFMYGDIELQKRTFNCNKPFGSDLIFTIIKSQWFPSSSRSKSDSTTTVALVKDGTLPVSMIIFVTAAIEHSLKEYSTGKQTHFDFTEELSKASYKTHFNVWKVLETKSSRWALFWPKDLFKRLLASSNALASTDQDIDEVSARHVAKVDFSELDRIAELAEADSISPSPQTGLTASSAPAPPAPGPSA</sequence>
<feature type="domain" description="DUF6532" evidence="2">
    <location>
        <begin position="296"/>
        <end position="503"/>
    </location>
</feature>
<accession>A0A0C3BGV3</accession>
<feature type="region of interest" description="Disordered" evidence="1">
    <location>
        <begin position="1"/>
        <end position="61"/>
    </location>
</feature>
<feature type="compositionally biased region" description="Low complexity" evidence="1">
    <location>
        <begin position="1"/>
        <end position="13"/>
    </location>
</feature>
<dbReference type="OrthoDB" id="2790754at2759"/>
<feature type="region of interest" description="Disordered" evidence="1">
    <location>
        <begin position="562"/>
        <end position="589"/>
    </location>
</feature>
<evidence type="ECO:0000259" key="2">
    <source>
        <dbReference type="Pfam" id="PF20149"/>
    </source>
</evidence>
<evidence type="ECO:0000256" key="1">
    <source>
        <dbReference type="SAM" id="MobiDB-lite"/>
    </source>
</evidence>
<gene>
    <name evidence="3" type="ORF">M413DRAFT_32094</name>
</gene>
<reference evidence="4" key="2">
    <citation type="submission" date="2015-01" db="EMBL/GenBank/DDBJ databases">
        <title>Evolutionary Origins and Diversification of the Mycorrhizal Mutualists.</title>
        <authorList>
            <consortium name="DOE Joint Genome Institute"/>
            <consortium name="Mycorrhizal Genomics Consortium"/>
            <person name="Kohler A."/>
            <person name="Kuo A."/>
            <person name="Nagy L.G."/>
            <person name="Floudas D."/>
            <person name="Copeland A."/>
            <person name="Barry K.W."/>
            <person name="Cichocki N."/>
            <person name="Veneault-Fourrey C."/>
            <person name="LaButti K."/>
            <person name="Lindquist E.A."/>
            <person name="Lipzen A."/>
            <person name="Lundell T."/>
            <person name="Morin E."/>
            <person name="Murat C."/>
            <person name="Riley R."/>
            <person name="Ohm R."/>
            <person name="Sun H."/>
            <person name="Tunlid A."/>
            <person name="Henrissat B."/>
            <person name="Grigoriev I.V."/>
            <person name="Hibbett D.S."/>
            <person name="Martin F."/>
        </authorList>
    </citation>
    <scope>NUCLEOTIDE SEQUENCE [LARGE SCALE GENOMIC DNA]</scope>
    <source>
        <strain evidence="4">h7</strain>
    </source>
</reference>
<dbReference type="STRING" id="686832.A0A0C3BGV3"/>
<name>A0A0C3BGV3_HEBCY</name>
<feature type="compositionally biased region" description="Low complexity" evidence="1">
    <location>
        <begin position="21"/>
        <end position="52"/>
    </location>
</feature>
<feature type="region of interest" description="Disordered" evidence="1">
    <location>
        <begin position="127"/>
        <end position="281"/>
    </location>
</feature>
<reference evidence="3 4" key="1">
    <citation type="submission" date="2014-04" db="EMBL/GenBank/DDBJ databases">
        <authorList>
            <consortium name="DOE Joint Genome Institute"/>
            <person name="Kuo A."/>
            <person name="Gay G."/>
            <person name="Dore J."/>
            <person name="Kohler A."/>
            <person name="Nagy L.G."/>
            <person name="Floudas D."/>
            <person name="Copeland A."/>
            <person name="Barry K.W."/>
            <person name="Cichocki N."/>
            <person name="Veneault-Fourrey C."/>
            <person name="LaButti K."/>
            <person name="Lindquist E.A."/>
            <person name="Lipzen A."/>
            <person name="Lundell T."/>
            <person name="Morin E."/>
            <person name="Murat C."/>
            <person name="Sun H."/>
            <person name="Tunlid A."/>
            <person name="Henrissat B."/>
            <person name="Grigoriev I.V."/>
            <person name="Hibbett D.S."/>
            <person name="Martin F."/>
            <person name="Nordberg H.P."/>
            <person name="Cantor M.N."/>
            <person name="Hua S.X."/>
        </authorList>
    </citation>
    <scope>NUCLEOTIDE SEQUENCE [LARGE SCALE GENOMIC DNA]</scope>
    <source>
        <strain evidence="4">h7</strain>
    </source>
</reference>
<evidence type="ECO:0000313" key="4">
    <source>
        <dbReference type="Proteomes" id="UP000053424"/>
    </source>
</evidence>
<evidence type="ECO:0000313" key="3">
    <source>
        <dbReference type="EMBL" id="KIM35960.1"/>
    </source>
</evidence>
<dbReference type="InterPro" id="IPR045341">
    <property type="entry name" value="DUF6532"/>
</dbReference>
<protein>
    <recommendedName>
        <fullName evidence="2">DUF6532 domain-containing protein</fullName>
    </recommendedName>
</protein>
<organism evidence="3 4">
    <name type="scientific">Hebeloma cylindrosporum</name>
    <dbReference type="NCBI Taxonomy" id="76867"/>
    <lineage>
        <taxon>Eukaryota</taxon>
        <taxon>Fungi</taxon>
        <taxon>Dikarya</taxon>
        <taxon>Basidiomycota</taxon>
        <taxon>Agaricomycotina</taxon>
        <taxon>Agaricomycetes</taxon>
        <taxon>Agaricomycetidae</taxon>
        <taxon>Agaricales</taxon>
        <taxon>Agaricineae</taxon>
        <taxon>Hymenogastraceae</taxon>
        <taxon>Hebeloma</taxon>
    </lineage>
</organism>
<dbReference type="AlphaFoldDB" id="A0A0C3BGV3"/>
<dbReference type="Pfam" id="PF20149">
    <property type="entry name" value="DUF6532"/>
    <property type="match status" value="1"/>
</dbReference>
<proteinExistence type="predicted"/>
<feature type="compositionally biased region" description="Acidic residues" evidence="1">
    <location>
        <begin position="176"/>
        <end position="187"/>
    </location>
</feature>
<dbReference type="Proteomes" id="UP000053424">
    <property type="component" value="Unassembled WGS sequence"/>
</dbReference>
<keyword evidence="4" id="KW-1185">Reference proteome</keyword>
<feature type="compositionally biased region" description="Polar residues" evidence="1">
    <location>
        <begin position="165"/>
        <end position="174"/>
    </location>
</feature>
<feature type="compositionally biased region" description="Pro residues" evidence="1">
    <location>
        <begin position="580"/>
        <end position="589"/>
    </location>
</feature>
<feature type="compositionally biased region" description="Polar residues" evidence="1">
    <location>
        <begin position="232"/>
        <end position="251"/>
    </location>
</feature>
<feature type="compositionally biased region" description="Low complexity" evidence="1">
    <location>
        <begin position="252"/>
        <end position="280"/>
    </location>
</feature>
<feature type="compositionally biased region" description="Polar residues" evidence="1">
    <location>
        <begin position="566"/>
        <end position="575"/>
    </location>
</feature>
<feature type="compositionally biased region" description="Polar residues" evidence="1">
    <location>
        <begin position="211"/>
        <end position="220"/>
    </location>
</feature>
<dbReference type="HOGENOM" id="CLU_463112_0_0_1"/>
<dbReference type="EMBL" id="KN831811">
    <property type="protein sequence ID" value="KIM35960.1"/>
    <property type="molecule type" value="Genomic_DNA"/>
</dbReference>